<feature type="signal peptide" evidence="8">
    <location>
        <begin position="1"/>
        <end position="20"/>
    </location>
</feature>
<keyword evidence="6" id="KW-0333">Golgi apparatus</keyword>
<keyword evidence="5" id="KW-1133">Transmembrane helix</keyword>
<organism evidence="9 10">
    <name type="scientific">Planctomicrobium piriforme</name>
    <dbReference type="NCBI Taxonomy" id="1576369"/>
    <lineage>
        <taxon>Bacteria</taxon>
        <taxon>Pseudomonadati</taxon>
        <taxon>Planctomycetota</taxon>
        <taxon>Planctomycetia</taxon>
        <taxon>Planctomycetales</taxon>
        <taxon>Planctomycetaceae</taxon>
        <taxon>Planctomicrobium</taxon>
    </lineage>
</organism>
<evidence type="ECO:0000256" key="6">
    <source>
        <dbReference type="ARBA" id="ARBA00023034"/>
    </source>
</evidence>
<dbReference type="RefSeq" id="WP_092049832.1">
    <property type="nucleotide sequence ID" value="NZ_FOQD01000007.1"/>
</dbReference>
<protein>
    <submittedName>
        <fullName evidence="9">Glycosyl hydrolase family 99</fullName>
    </submittedName>
</protein>
<dbReference type="OrthoDB" id="9816564at2"/>
<dbReference type="AlphaFoldDB" id="A0A1I3GME5"/>
<feature type="chain" id="PRO_5011756265" evidence="8">
    <location>
        <begin position="21"/>
        <end position="401"/>
    </location>
</feature>
<evidence type="ECO:0000256" key="5">
    <source>
        <dbReference type="ARBA" id="ARBA00022989"/>
    </source>
</evidence>
<sequence>MRVLAASVALLLASALPLIAAEPKGSAAKEDRPLLLVHYMPWYAADPAQKKWGWHWTMNKFQPGHPQNGQLDIASHYHPSIGVYDSGDQHVLEYHAGLMRLSGIDGIIVDWYGRTDYLDYGLLHRNTSAMIEQVQRAGLKFSICYEDQTITKLQDAGRLKPEQRVSHAREEIAWLQQNWFRSPAYVQLDQRPLLLSFGYDGLKDAEWEQLLGGLAEPVLYLSEHHRRPSAAGAFDWPLPKQGLQGLKDFETASEKWPTAMPVAFPRFHDVYAEAGLHPSWGRIDDDQGKTFVKTLSQAIQSHPPAVQIATWNDWGEGTMIEPSTEFGMRDLIAVQRARKKSIEPGFPCAPEDLQLPGRLLKLRRADLTPERQIQLDQAAAFIAARDATAAKEILNRLEKGL</sequence>
<keyword evidence="3 9" id="KW-0378">Hydrolase</keyword>
<name>A0A1I3GME5_9PLAN</name>
<dbReference type="EMBL" id="FOQD01000007">
    <property type="protein sequence ID" value="SFI24665.1"/>
    <property type="molecule type" value="Genomic_DNA"/>
</dbReference>
<accession>A0A1I3GME5</accession>
<dbReference type="CDD" id="cd11575">
    <property type="entry name" value="GH99_GH71_like_3"/>
    <property type="match status" value="1"/>
</dbReference>
<evidence type="ECO:0000256" key="4">
    <source>
        <dbReference type="ARBA" id="ARBA00022968"/>
    </source>
</evidence>
<evidence type="ECO:0000256" key="8">
    <source>
        <dbReference type="SAM" id="SignalP"/>
    </source>
</evidence>
<evidence type="ECO:0000256" key="2">
    <source>
        <dbReference type="ARBA" id="ARBA00022692"/>
    </source>
</evidence>
<dbReference type="InterPro" id="IPR026071">
    <property type="entry name" value="Glyco_Hydrolase_99"/>
</dbReference>
<comment type="subcellular location">
    <subcellularLocation>
        <location evidence="1">Golgi apparatus membrane</location>
        <topology evidence="1">Single-pass type II membrane protein</topology>
    </subcellularLocation>
</comment>
<evidence type="ECO:0000256" key="7">
    <source>
        <dbReference type="ARBA" id="ARBA00023136"/>
    </source>
</evidence>
<evidence type="ECO:0000313" key="9">
    <source>
        <dbReference type="EMBL" id="SFI24665.1"/>
    </source>
</evidence>
<keyword evidence="7" id="KW-0472">Membrane</keyword>
<keyword evidence="2" id="KW-0812">Transmembrane</keyword>
<dbReference type="STRING" id="1576369.SAMN05421753_10756"/>
<evidence type="ECO:0000313" key="10">
    <source>
        <dbReference type="Proteomes" id="UP000199518"/>
    </source>
</evidence>
<dbReference type="Pfam" id="PF16317">
    <property type="entry name" value="Glyco_hydro_99"/>
    <property type="match status" value="1"/>
</dbReference>
<dbReference type="PANTHER" id="PTHR13572">
    <property type="entry name" value="ENDO-ALPHA-1,2-MANNOSIDASE"/>
    <property type="match status" value="1"/>
</dbReference>
<dbReference type="PANTHER" id="PTHR13572:SF4">
    <property type="entry name" value="RE57134P"/>
    <property type="match status" value="1"/>
</dbReference>
<keyword evidence="10" id="KW-1185">Reference proteome</keyword>
<proteinExistence type="predicted"/>
<reference evidence="10" key="1">
    <citation type="submission" date="2016-10" db="EMBL/GenBank/DDBJ databases">
        <authorList>
            <person name="Varghese N."/>
            <person name="Submissions S."/>
        </authorList>
    </citation>
    <scope>NUCLEOTIDE SEQUENCE [LARGE SCALE GENOMIC DNA]</scope>
    <source>
        <strain evidence="10">DSM 26348</strain>
    </source>
</reference>
<dbReference type="GO" id="GO:0004559">
    <property type="term" value="F:alpha-mannosidase activity"/>
    <property type="evidence" value="ECO:0007669"/>
    <property type="project" value="TreeGrafter"/>
</dbReference>
<keyword evidence="8" id="KW-0732">Signal</keyword>
<evidence type="ECO:0000256" key="1">
    <source>
        <dbReference type="ARBA" id="ARBA00004323"/>
    </source>
</evidence>
<evidence type="ECO:0000256" key="3">
    <source>
        <dbReference type="ARBA" id="ARBA00022801"/>
    </source>
</evidence>
<gene>
    <name evidence="9" type="ORF">SAMN05421753_10756</name>
</gene>
<dbReference type="Gene3D" id="3.20.20.80">
    <property type="entry name" value="Glycosidases"/>
    <property type="match status" value="1"/>
</dbReference>
<dbReference type="Proteomes" id="UP000199518">
    <property type="component" value="Unassembled WGS sequence"/>
</dbReference>
<keyword evidence="4" id="KW-0735">Signal-anchor</keyword>